<keyword evidence="4" id="KW-1185">Reference proteome</keyword>
<feature type="region of interest" description="Disordered" evidence="1">
    <location>
        <begin position="1"/>
        <end position="89"/>
    </location>
</feature>
<dbReference type="AlphaFoldDB" id="A0A085LK30"/>
<protein>
    <submittedName>
        <fullName evidence="2">Uncharacterized protein</fullName>
    </submittedName>
</protein>
<accession>A0A085LK30</accession>
<evidence type="ECO:0000313" key="4">
    <source>
        <dbReference type="Proteomes" id="UP000030764"/>
    </source>
</evidence>
<evidence type="ECO:0000313" key="2">
    <source>
        <dbReference type="EMBL" id="KFD45326.1"/>
    </source>
</evidence>
<reference evidence="2 4" key="1">
    <citation type="journal article" date="2014" name="Nat. Genet.">
        <title>Genome and transcriptome of the porcine whipworm Trichuris suis.</title>
        <authorList>
            <person name="Jex A.R."/>
            <person name="Nejsum P."/>
            <person name="Schwarz E.M."/>
            <person name="Hu L."/>
            <person name="Young N.D."/>
            <person name="Hall R.S."/>
            <person name="Korhonen P.K."/>
            <person name="Liao S."/>
            <person name="Thamsborg S."/>
            <person name="Xia J."/>
            <person name="Xu P."/>
            <person name="Wang S."/>
            <person name="Scheerlinck J.P."/>
            <person name="Hofmann A."/>
            <person name="Sternberg P.W."/>
            <person name="Wang J."/>
            <person name="Gasser R.B."/>
        </authorList>
    </citation>
    <scope>NUCLEOTIDE SEQUENCE [LARGE SCALE GENOMIC DNA]</scope>
    <source>
        <strain evidence="3">DCEP-RM93F</strain>
        <strain evidence="2">DCEP-RM93M</strain>
    </source>
</reference>
<dbReference type="Proteomes" id="UP000030764">
    <property type="component" value="Unassembled WGS sequence"/>
</dbReference>
<dbReference type="Proteomes" id="UP000030758">
    <property type="component" value="Unassembled WGS sequence"/>
</dbReference>
<gene>
    <name evidence="2" type="ORF">M513_13797</name>
    <name evidence="3" type="ORF">M514_13797</name>
</gene>
<feature type="compositionally biased region" description="Basic and acidic residues" evidence="1">
    <location>
        <begin position="76"/>
        <end position="87"/>
    </location>
</feature>
<dbReference type="EMBL" id="KL363554">
    <property type="protein sequence ID" value="KFD45326.1"/>
    <property type="molecule type" value="Genomic_DNA"/>
</dbReference>
<dbReference type="EMBL" id="KL367480">
    <property type="protein sequence ID" value="KFD71767.1"/>
    <property type="molecule type" value="Genomic_DNA"/>
</dbReference>
<evidence type="ECO:0000313" key="3">
    <source>
        <dbReference type="EMBL" id="KFD71767.1"/>
    </source>
</evidence>
<feature type="compositionally biased region" description="Polar residues" evidence="1">
    <location>
        <begin position="56"/>
        <end position="69"/>
    </location>
</feature>
<feature type="compositionally biased region" description="Basic residues" evidence="1">
    <location>
        <begin position="9"/>
        <end position="33"/>
    </location>
</feature>
<organism evidence="2 4">
    <name type="scientific">Trichuris suis</name>
    <name type="common">pig whipworm</name>
    <dbReference type="NCBI Taxonomy" id="68888"/>
    <lineage>
        <taxon>Eukaryota</taxon>
        <taxon>Metazoa</taxon>
        <taxon>Ecdysozoa</taxon>
        <taxon>Nematoda</taxon>
        <taxon>Enoplea</taxon>
        <taxon>Dorylaimia</taxon>
        <taxon>Trichinellida</taxon>
        <taxon>Trichuridae</taxon>
        <taxon>Trichuris</taxon>
    </lineage>
</organism>
<sequence length="133" mass="15038">MFGPLPRVEKHRRQRPVSRHLSRCSRLVKTKRQRQGEIRAPMSSVGQIRLRRRRWNNGTDMTLTKSLPSTKLPDLSNDKGSKSDEKSTFSVQREMWEAFIVIERSVLIALGQLASNSIAALLTASPSALSQLV</sequence>
<name>A0A085LK30_9BILA</name>
<proteinExistence type="predicted"/>
<evidence type="ECO:0000256" key="1">
    <source>
        <dbReference type="SAM" id="MobiDB-lite"/>
    </source>
</evidence>